<evidence type="ECO:0000256" key="5">
    <source>
        <dbReference type="ARBA" id="ARBA00048434"/>
    </source>
</evidence>
<comment type="caution">
    <text evidence="8">The sequence shown here is derived from an EMBL/GenBank/DDBJ whole genome shotgun (WGS) entry which is preliminary data.</text>
</comment>
<dbReference type="Gene3D" id="3.40.1280.30">
    <property type="match status" value="2"/>
</dbReference>
<dbReference type="EMBL" id="VIEB01000397">
    <property type="protein sequence ID" value="TQD92232.1"/>
    <property type="molecule type" value="Genomic_DNA"/>
</dbReference>
<accession>A0A540M161</accession>
<feature type="compositionally biased region" description="Basic and acidic residues" evidence="6">
    <location>
        <begin position="139"/>
        <end position="151"/>
    </location>
</feature>
<dbReference type="InterPro" id="IPR007356">
    <property type="entry name" value="tRNA_m1G_MeTrfase_euk"/>
</dbReference>
<protein>
    <recommendedName>
        <fullName evidence="1">tRNA (guanine(9)-N(1))-methyltransferase</fullName>
        <ecNumber evidence="1">2.1.1.221</ecNumber>
    </recommendedName>
</protein>
<dbReference type="GO" id="GO:0005634">
    <property type="term" value="C:nucleus"/>
    <property type="evidence" value="ECO:0007669"/>
    <property type="project" value="TreeGrafter"/>
</dbReference>
<keyword evidence="2" id="KW-0489">Methyltransferase</keyword>
<evidence type="ECO:0000256" key="1">
    <source>
        <dbReference type="ARBA" id="ARBA00012797"/>
    </source>
</evidence>
<feature type="region of interest" description="Disordered" evidence="6">
    <location>
        <begin position="65"/>
        <end position="92"/>
    </location>
</feature>
<feature type="domain" description="SAM-dependent MTase TRM10-type" evidence="7">
    <location>
        <begin position="1"/>
        <end position="135"/>
    </location>
</feature>
<dbReference type="PANTHER" id="PTHR13563:SF13">
    <property type="entry name" value="TRNA METHYLTRANSFERASE 10 HOMOLOG A"/>
    <property type="match status" value="1"/>
</dbReference>
<keyword evidence="3" id="KW-0808">Transferase</keyword>
<keyword evidence="9" id="KW-1185">Reference proteome</keyword>
<name>A0A540M161_MALBA</name>
<organism evidence="8 9">
    <name type="scientific">Malus baccata</name>
    <name type="common">Siberian crab apple</name>
    <name type="synonym">Pyrus baccata</name>
    <dbReference type="NCBI Taxonomy" id="106549"/>
    <lineage>
        <taxon>Eukaryota</taxon>
        <taxon>Viridiplantae</taxon>
        <taxon>Streptophyta</taxon>
        <taxon>Embryophyta</taxon>
        <taxon>Tracheophyta</taxon>
        <taxon>Spermatophyta</taxon>
        <taxon>Magnoliopsida</taxon>
        <taxon>eudicotyledons</taxon>
        <taxon>Gunneridae</taxon>
        <taxon>Pentapetalae</taxon>
        <taxon>rosids</taxon>
        <taxon>fabids</taxon>
        <taxon>Rosales</taxon>
        <taxon>Rosaceae</taxon>
        <taxon>Amygdaloideae</taxon>
        <taxon>Maleae</taxon>
        <taxon>Malus</taxon>
    </lineage>
</organism>
<dbReference type="GO" id="GO:0008168">
    <property type="term" value="F:methyltransferase activity"/>
    <property type="evidence" value="ECO:0007669"/>
    <property type="project" value="UniProtKB-KW"/>
</dbReference>
<evidence type="ECO:0000259" key="7">
    <source>
        <dbReference type="PROSITE" id="PS51675"/>
    </source>
</evidence>
<dbReference type="STRING" id="106549.A0A540M161"/>
<comment type="catalytic activity">
    <reaction evidence="5">
        <text>guanosine(9) in tRNA + S-adenosyl-L-methionine = N(1)-methylguanosine(9) in tRNA + S-adenosyl-L-homocysteine + H(+)</text>
        <dbReference type="Rhea" id="RHEA:43156"/>
        <dbReference type="Rhea" id="RHEA-COMP:10367"/>
        <dbReference type="Rhea" id="RHEA-COMP:10368"/>
        <dbReference type="ChEBI" id="CHEBI:15378"/>
        <dbReference type="ChEBI" id="CHEBI:57856"/>
        <dbReference type="ChEBI" id="CHEBI:59789"/>
        <dbReference type="ChEBI" id="CHEBI:73542"/>
        <dbReference type="ChEBI" id="CHEBI:74269"/>
        <dbReference type="EC" id="2.1.1.221"/>
    </reaction>
</comment>
<evidence type="ECO:0000256" key="3">
    <source>
        <dbReference type="ARBA" id="ARBA00022679"/>
    </source>
</evidence>
<evidence type="ECO:0000256" key="4">
    <source>
        <dbReference type="ARBA" id="ARBA00022691"/>
    </source>
</evidence>
<dbReference type="PANTHER" id="PTHR13563">
    <property type="entry name" value="TRNA (GUANINE-9-) METHYLTRANSFERASE"/>
    <property type="match status" value="1"/>
</dbReference>
<gene>
    <name evidence="8" type="ORF">C1H46_022202</name>
</gene>
<feature type="region of interest" description="Disordered" evidence="6">
    <location>
        <begin position="132"/>
        <end position="151"/>
    </location>
</feature>
<dbReference type="EC" id="2.1.1.221" evidence="1"/>
<evidence type="ECO:0000313" key="8">
    <source>
        <dbReference type="EMBL" id="TQD92232.1"/>
    </source>
</evidence>
<dbReference type="InterPro" id="IPR038459">
    <property type="entry name" value="MT_TRM10-typ_sf"/>
</dbReference>
<reference evidence="8 9" key="1">
    <citation type="journal article" date="2019" name="G3 (Bethesda)">
        <title>Sequencing of a Wild Apple (Malus baccata) Genome Unravels the Differences Between Cultivated and Wild Apple Species Regarding Disease Resistance and Cold Tolerance.</title>
        <authorList>
            <person name="Chen X."/>
        </authorList>
    </citation>
    <scope>NUCLEOTIDE SEQUENCE [LARGE SCALE GENOMIC DNA]</scope>
    <source>
        <strain evidence="9">cv. Shandingzi</strain>
        <tissue evidence="8">Leaves</tissue>
    </source>
</reference>
<dbReference type="GO" id="GO:0002939">
    <property type="term" value="P:tRNA N1-guanine methylation"/>
    <property type="evidence" value="ECO:0007669"/>
    <property type="project" value="TreeGrafter"/>
</dbReference>
<feature type="compositionally biased region" description="Basic and acidic residues" evidence="6">
    <location>
        <begin position="73"/>
        <end position="83"/>
    </location>
</feature>
<dbReference type="Proteomes" id="UP000315295">
    <property type="component" value="Unassembled WGS sequence"/>
</dbReference>
<dbReference type="GO" id="GO:0000049">
    <property type="term" value="F:tRNA binding"/>
    <property type="evidence" value="ECO:0007669"/>
    <property type="project" value="TreeGrafter"/>
</dbReference>
<evidence type="ECO:0000256" key="6">
    <source>
        <dbReference type="SAM" id="MobiDB-lite"/>
    </source>
</evidence>
<evidence type="ECO:0000313" key="9">
    <source>
        <dbReference type="Proteomes" id="UP000315295"/>
    </source>
</evidence>
<dbReference type="PROSITE" id="PS51675">
    <property type="entry name" value="SAM_MT_TRM10"/>
    <property type="match status" value="1"/>
</dbReference>
<evidence type="ECO:0000256" key="2">
    <source>
        <dbReference type="ARBA" id="ARBA00022603"/>
    </source>
</evidence>
<sequence length="151" mass="17379">MQIMYCYAVNKRCSEPGHLRLTACKGEMGNALKKLPGFDNWIKEKEDRSYVEALENEKQNQDLPCWGIGGSESVERDHHEESRGAGYPNGQTPHNQLLEHVLTVNQVTEIVLKYMETKDWKEAFFQVIPQRKRGCPADSDQRSKQANDVRK</sequence>
<proteinExistence type="predicted"/>
<dbReference type="AlphaFoldDB" id="A0A540M161"/>
<dbReference type="InterPro" id="IPR028564">
    <property type="entry name" value="MT_TRM10-typ"/>
</dbReference>
<keyword evidence="4" id="KW-0949">S-adenosyl-L-methionine</keyword>